<feature type="transmembrane region" description="Helical" evidence="7">
    <location>
        <begin position="30"/>
        <end position="50"/>
    </location>
</feature>
<keyword evidence="5 7" id="KW-1133">Transmembrane helix</keyword>
<feature type="transmembrane region" description="Helical" evidence="7">
    <location>
        <begin position="193"/>
        <end position="214"/>
    </location>
</feature>
<feature type="transmembrane region" description="Helical" evidence="7">
    <location>
        <begin position="111"/>
        <end position="127"/>
    </location>
</feature>
<evidence type="ECO:0000256" key="4">
    <source>
        <dbReference type="ARBA" id="ARBA00022692"/>
    </source>
</evidence>
<dbReference type="Pfam" id="PF07681">
    <property type="entry name" value="DoxX"/>
    <property type="match status" value="1"/>
</dbReference>
<evidence type="ECO:0008006" key="10">
    <source>
        <dbReference type="Google" id="ProtNLM"/>
    </source>
</evidence>
<gene>
    <name evidence="8" type="ORF">AOX56_21910</name>
</gene>
<comment type="subcellular location">
    <subcellularLocation>
        <location evidence="1">Cell membrane</location>
        <topology evidence="1">Multi-pass membrane protein</topology>
    </subcellularLocation>
</comment>
<dbReference type="PANTHER" id="PTHR33452:SF1">
    <property type="entry name" value="INNER MEMBRANE PROTEIN YPHA-RELATED"/>
    <property type="match status" value="1"/>
</dbReference>
<proteinExistence type="inferred from homology"/>
<evidence type="ECO:0000256" key="2">
    <source>
        <dbReference type="ARBA" id="ARBA00006679"/>
    </source>
</evidence>
<dbReference type="AlphaFoldDB" id="A0A2N3INA4"/>
<evidence type="ECO:0000256" key="5">
    <source>
        <dbReference type="ARBA" id="ARBA00022989"/>
    </source>
</evidence>
<dbReference type="RefSeq" id="WP_101320550.1">
    <property type="nucleotide sequence ID" value="NZ_CAWNSS010000071.1"/>
</dbReference>
<dbReference type="EMBL" id="LJZX01000071">
    <property type="protein sequence ID" value="PKQ72527.1"/>
    <property type="molecule type" value="Genomic_DNA"/>
</dbReference>
<dbReference type="InterPro" id="IPR051907">
    <property type="entry name" value="DoxX-like_oxidoreductase"/>
</dbReference>
<evidence type="ECO:0000313" key="9">
    <source>
        <dbReference type="Proteomes" id="UP000233526"/>
    </source>
</evidence>
<evidence type="ECO:0000256" key="7">
    <source>
        <dbReference type="SAM" id="Phobius"/>
    </source>
</evidence>
<dbReference type="InterPro" id="IPR032808">
    <property type="entry name" value="DoxX"/>
</dbReference>
<keyword evidence="6 7" id="KW-0472">Membrane</keyword>
<evidence type="ECO:0000313" key="8">
    <source>
        <dbReference type="EMBL" id="PKQ72527.1"/>
    </source>
</evidence>
<dbReference type="GO" id="GO:0005886">
    <property type="term" value="C:plasma membrane"/>
    <property type="evidence" value="ECO:0007669"/>
    <property type="project" value="UniProtKB-SubCell"/>
</dbReference>
<evidence type="ECO:0000256" key="6">
    <source>
        <dbReference type="ARBA" id="ARBA00023136"/>
    </source>
</evidence>
<dbReference type="Proteomes" id="UP000233526">
    <property type="component" value="Unassembled WGS sequence"/>
</dbReference>
<evidence type="ECO:0000256" key="1">
    <source>
        <dbReference type="ARBA" id="ARBA00004651"/>
    </source>
</evidence>
<keyword evidence="4 7" id="KW-0812">Transmembrane</keyword>
<comment type="caution">
    <text evidence="8">The sequence shown here is derived from an EMBL/GenBank/DDBJ whole genome shotgun (WGS) entry which is preliminary data.</text>
</comment>
<name>A0A2N3INA4_AERSO</name>
<organism evidence="8 9">
    <name type="scientific">Aeromonas sobria</name>
    <dbReference type="NCBI Taxonomy" id="646"/>
    <lineage>
        <taxon>Bacteria</taxon>
        <taxon>Pseudomonadati</taxon>
        <taxon>Pseudomonadota</taxon>
        <taxon>Gammaproteobacteria</taxon>
        <taxon>Aeromonadales</taxon>
        <taxon>Aeromonadaceae</taxon>
        <taxon>Aeromonas</taxon>
    </lineage>
</organism>
<reference evidence="8 9" key="1">
    <citation type="journal article" date="2017" name="Front. Microbiol.">
        <title>Strong Genomic and Phenotypic Heterogeneity in the Aeromonas sobria Species Complex.</title>
        <authorList>
            <person name="Gauthier J."/>
            <person name="Vincent A.T."/>
            <person name="Charette S.J."/>
            <person name="Derome N."/>
        </authorList>
    </citation>
    <scope>NUCLEOTIDE SEQUENCE [LARGE SCALE GENOMIC DNA]</scope>
    <source>
        <strain evidence="8 9">JF2635</strain>
    </source>
</reference>
<keyword evidence="3" id="KW-1003">Cell membrane</keyword>
<feature type="transmembrane region" description="Helical" evidence="7">
    <location>
        <begin position="5"/>
        <end position="24"/>
    </location>
</feature>
<dbReference type="PANTHER" id="PTHR33452">
    <property type="entry name" value="OXIDOREDUCTASE CATD-RELATED"/>
    <property type="match status" value="1"/>
</dbReference>
<feature type="transmembrane region" description="Helical" evidence="7">
    <location>
        <begin position="162"/>
        <end position="186"/>
    </location>
</feature>
<feature type="transmembrane region" description="Helical" evidence="7">
    <location>
        <begin position="80"/>
        <end position="99"/>
    </location>
</feature>
<evidence type="ECO:0000256" key="3">
    <source>
        <dbReference type="ARBA" id="ARBA00022475"/>
    </source>
</evidence>
<sequence>MKDKMYWLVVLTGMISFVSVLTYINQFDGAWSTICMLLFSMLIPLSALFFRRNNVVWFLFATFFTTIVVRNADQHDWSQVGWWTALTYLPLLLQLIFILHEGYQKNGSQSMVLSFIRMFIGFNWLTHCTEKLFVSNHDAGLVGFFQTVVGPNTFGTILSEQLAINMIVLGGVVELTAAISLGLGVLSRFGALVAALYLIAAEVMSGHFGVGYTWMLPGGGWEVPFYFFMVTIPFMLPHSGGALSLDKEWQLSRRLDIIGKATGF</sequence>
<feature type="transmembrane region" description="Helical" evidence="7">
    <location>
        <begin position="226"/>
        <end position="245"/>
    </location>
</feature>
<accession>A0A2N3INA4</accession>
<comment type="similarity">
    <text evidence="2">Belongs to the DoxX family.</text>
</comment>
<protein>
    <recommendedName>
        <fullName evidence="10">DoxX family protein</fullName>
    </recommendedName>
</protein>
<feature type="transmembrane region" description="Helical" evidence="7">
    <location>
        <begin position="55"/>
        <end position="74"/>
    </location>
</feature>